<name>A0A2H0YTC1_9BACT</name>
<accession>A0A2H0YTC1</accession>
<keyword evidence="12 19" id="KW-0472">Membrane</keyword>
<dbReference type="InterPro" id="IPR000829">
    <property type="entry name" value="DAGK"/>
</dbReference>
<evidence type="ECO:0000256" key="16">
    <source>
        <dbReference type="PIRSR" id="PIRSR600829-2"/>
    </source>
</evidence>
<comment type="similarity">
    <text evidence="2">Belongs to the bacterial diacylglycerol kinase family.</text>
</comment>
<feature type="transmembrane region" description="Helical" evidence="19">
    <location>
        <begin position="62"/>
        <end position="79"/>
    </location>
</feature>
<protein>
    <submittedName>
        <fullName evidence="20">Diacylglycerol kinase</fullName>
    </submittedName>
</protein>
<evidence type="ECO:0000256" key="18">
    <source>
        <dbReference type="PIRSR" id="PIRSR600829-4"/>
    </source>
</evidence>
<proteinExistence type="inferred from homology"/>
<evidence type="ECO:0000256" key="1">
    <source>
        <dbReference type="ARBA" id="ARBA00004651"/>
    </source>
</evidence>
<keyword evidence="6 19" id="KW-0812">Transmembrane</keyword>
<feature type="binding site" evidence="17">
    <location>
        <position position="107"/>
    </location>
    <ligand>
        <name>ATP</name>
        <dbReference type="ChEBI" id="CHEBI:30616"/>
    </ligand>
</feature>
<comment type="cofactor">
    <cofactor evidence="18">
        <name>Mg(2+)</name>
        <dbReference type="ChEBI" id="CHEBI:18420"/>
    </cofactor>
    <text evidence="18">Mn(2+), Zn(2+), Cd(2+) and Co(2+) support activity to lesser extents.</text>
</comment>
<dbReference type="InterPro" id="IPR036945">
    <property type="entry name" value="DAGK_sf"/>
</dbReference>
<dbReference type="GO" id="GO:0005524">
    <property type="term" value="F:ATP binding"/>
    <property type="evidence" value="ECO:0007669"/>
    <property type="project" value="UniProtKB-KW"/>
</dbReference>
<dbReference type="GO" id="GO:0008654">
    <property type="term" value="P:phospholipid biosynthetic process"/>
    <property type="evidence" value="ECO:0007669"/>
    <property type="project" value="UniProtKB-KW"/>
</dbReference>
<dbReference type="GO" id="GO:0046872">
    <property type="term" value="F:metal ion binding"/>
    <property type="evidence" value="ECO:0007669"/>
    <property type="project" value="UniProtKB-KW"/>
</dbReference>
<keyword evidence="14" id="KW-1208">Phospholipid metabolism</keyword>
<evidence type="ECO:0000256" key="8">
    <source>
        <dbReference type="ARBA" id="ARBA00022777"/>
    </source>
</evidence>
<comment type="subcellular location">
    <subcellularLocation>
        <location evidence="1">Cell membrane</location>
        <topology evidence="1">Multi-pass membrane protein</topology>
    </subcellularLocation>
</comment>
<dbReference type="Proteomes" id="UP000236845">
    <property type="component" value="Unassembled WGS sequence"/>
</dbReference>
<keyword evidence="10 19" id="KW-1133">Transmembrane helix</keyword>
<keyword evidence="4" id="KW-0444">Lipid biosynthesis</keyword>
<dbReference type="PANTHER" id="PTHR34299">
    <property type="entry name" value="DIACYLGLYCEROL KINASE"/>
    <property type="match status" value="1"/>
</dbReference>
<organism evidence="20 21">
    <name type="scientific">Candidatus Kerfeldbacteria bacterium CG08_land_8_20_14_0_20_43_14</name>
    <dbReference type="NCBI Taxonomy" id="2014246"/>
    <lineage>
        <taxon>Bacteria</taxon>
        <taxon>Candidatus Kerfeldiibacteriota</taxon>
    </lineage>
</organism>
<dbReference type="InterPro" id="IPR033717">
    <property type="entry name" value="UDPK"/>
</dbReference>
<feature type="transmembrane region" description="Helical" evidence="19">
    <location>
        <begin position="27"/>
        <end position="50"/>
    </location>
</feature>
<feature type="transmembrane region" description="Helical" evidence="19">
    <location>
        <begin position="126"/>
        <end position="151"/>
    </location>
</feature>
<evidence type="ECO:0000256" key="3">
    <source>
        <dbReference type="ARBA" id="ARBA00022475"/>
    </source>
</evidence>
<evidence type="ECO:0000256" key="12">
    <source>
        <dbReference type="ARBA" id="ARBA00023136"/>
    </source>
</evidence>
<keyword evidence="3" id="KW-1003">Cell membrane</keyword>
<keyword evidence="18" id="KW-0460">Magnesium</keyword>
<evidence type="ECO:0000313" key="20">
    <source>
        <dbReference type="EMBL" id="PIS41003.1"/>
    </source>
</evidence>
<evidence type="ECO:0000256" key="15">
    <source>
        <dbReference type="PIRSR" id="PIRSR600829-1"/>
    </source>
</evidence>
<dbReference type="GO" id="GO:0016301">
    <property type="term" value="F:kinase activity"/>
    <property type="evidence" value="ECO:0007669"/>
    <property type="project" value="UniProtKB-KW"/>
</dbReference>
<comment type="caution">
    <text evidence="20">The sequence shown here is derived from an EMBL/GenBank/DDBJ whole genome shotgun (WGS) entry which is preliminary data.</text>
</comment>
<evidence type="ECO:0000256" key="13">
    <source>
        <dbReference type="ARBA" id="ARBA00023209"/>
    </source>
</evidence>
<reference evidence="21" key="1">
    <citation type="submission" date="2017-09" db="EMBL/GenBank/DDBJ databases">
        <title>Depth-based differentiation of microbial function through sediment-hosted aquifers and enrichment of novel symbionts in the deep terrestrial subsurface.</title>
        <authorList>
            <person name="Probst A.J."/>
            <person name="Ladd B."/>
            <person name="Jarett J.K."/>
            <person name="Geller-Mcgrath D.E."/>
            <person name="Sieber C.M.K."/>
            <person name="Emerson J.B."/>
            <person name="Anantharaman K."/>
            <person name="Thomas B.C."/>
            <person name="Malmstrom R."/>
            <person name="Stieglmeier M."/>
            <person name="Klingl A."/>
            <person name="Woyke T."/>
            <person name="Ryan C.M."/>
            <person name="Banfield J.F."/>
        </authorList>
    </citation>
    <scope>NUCLEOTIDE SEQUENCE [LARGE SCALE GENOMIC DNA]</scope>
</reference>
<keyword evidence="18" id="KW-0479">Metal-binding</keyword>
<keyword evidence="11" id="KW-0443">Lipid metabolism</keyword>
<dbReference type="Pfam" id="PF01219">
    <property type="entry name" value="DAGK_prokar"/>
    <property type="match status" value="1"/>
</dbReference>
<dbReference type="GO" id="GO:0005886">
    <property type="term" value="C:plasma membrane"/>
    <property type="evidence" value="ECO:0007669"/>
    <property type="project" value="UniProtKB-SubCell"/>
</dbReference>
<evidence type="ECO:0000256" key="7">
    <source>
        <dbReference type="ARBA" id="ARBA00022741"/>
    </source>
</evidence>
<keyword evidence="5" id="KW-0808">Transferase</keyword>
<gene>
    <name evidence="20" type="ORF">COT26_00350</name>
</gene>
<evidence type="ECO:0000256" key="4">
    <source>
        <dbReference type="ARBA" id="ARBA00022516"/>
    </source>
</evidence>
<evidence type="ECO:0000313" key="21">
    <source>
        <dbReference type="Proteomes" id="UP000236845"/>
    </source>
</evidence>
<evidence type="ECO:0000256" key="19">
    <source>
        <dbReference type="SAM" id="Phobius"/>
    </source>
</evidence>
<dbReference type="EMBL" id="PEXW01000009">
    <property type="protein sequence ID" value="PIS41003.1"/>
    <property type="molecule type" value="Genomic_DNA"/>
</dbReference>
<feature type="transmembrane region" description="Helical" evidence="19">
    <location>
        <begin position="86"/>
        <end position="106"/>
    </location>
</feature>
<sequence>MDCCICTVLIIEPTAKRLKWKKKFRKFWQNIIMVVITPNSIKNSFCYAFRGLRQTFNTQQSFRVQILAAIVVVVAMLVLEVSKRDVLLLIILIGLVLILELINTVVEHLTDLVNSKLLPVAKIVKDAMAAAVLFASLIALVVGAMIFWPYIINWK</sequence>
<evidence type="ECO:0000256" key="2">
    <source>
        <dbReference type="ARBA" id="ARBA00005967"/>
    </source>
</evidence>
<evidence type="ECO:0000256" key="10">
    <source>
        <dbReference type="ARBA" id="ARBA00022989"/>
    </source>
</evidence>
<feature type="binding site" evidence="17">
    <location>
        <begin position="125"/>
        <end position="126"/>
    </location>
    <ligand>
        <name>ATP</name>
        <dbReference type="ChEBI" id="CHEBI:30616"/>
    </ligand>
</feature>
<keyword evidence="13" id="KW-0594">Phospholipid biosynthesis</keyword>
<evidence type="ECO:0000256" key="9">
    <source>
        <dbReference type="ARBA" id="ARBA00022840"/>
    </source>
</evidence>
<evidence type="ECO:0000256" key="5">
    <source>
        <dbReference type="ARBA" id="ARBA00022679"/>
    </source>
</evidence>
<evidence type="ECO:0000256" key="17">
    <source>
        <dbReference type="PIRSR" id="PIRSR600829-3"/>
    </source>
</evidence>
<keyword evidence="9 17" id="KW-0067">ATP-binding</keyword>
<evidence type="ECO:0000256" key="11">
    <source>
        <dbReference type="ARBA" id="ARBA00023098"/>
    </source>
</evidence>
<feature type="binding site" evidence="18">
    <location>
        <position position="107"/>
    </location>
    <ligand>
        <name>a divalent metal cation</name>
        <dbReference type="ChEBI" id="CHEBI:60240"/>
    </ligand>
</feature>
<dbReference type="Gene3D" id="1.10.287.3610">
    <property type="match status" value="1"/>
</dbReference>
<dbReference type="CDD" id="cd14265">
    <property type="entry name" value="UDPK_IM_like"/>
    <property type="match status" value="1"/>
</dbReference>
<feature type="active site" description="Proton acceptor" evidence="15">
    <location>
        <position position="100"/>
    </location>
</feature>
<keyword evidence="8 20" id="KW-0418">Kinase</keyword>
<evidence type="ECO:0000256" key="6">
    <source>
        <dbReference type="ARBA" id="ARBA00022692"/>
    </source>
</evidence>
<dbReference type="AlphaFoldDB" id="A0A2H0YTC1"/>
<keyword evidence="7 17" id="KW-0547">Nucleotide-binding</keyword>
<evidence type="ECO:0000256" key="14">
    <source>
        <dbReference type="ARBA" id="ARBA00023264"/>
    </source>
</evidence>
<dbReference type="PANTHER" id="PTHR34299:SF1">
    <property type="entry name" value="DIACYLGLYCEROL KINASE"/>
    <property type="match status" value="1"/>
</dbReference>
<feature type="binding site" evidence="17">
    <location>
        <position position="47"/>
    </location>
    <ligand>
        <name>ATP</name>
        <dbReference type="ChEBI" id="CHEBI:30616"/>
    </ligand>
</feature>
<feature type="binding site" evidence="16">
    <location>
        <position position="100"/>
    </location>
    <ligand>
        <name>substrate</name>
    </ligand>
</feature>